<name>A0ABX1QVI9_9FLAO</name>
<feature type="transmembrane region" description="Helical" evidence="1">
    <location>
        <begin position="121"/>
        <end position="142"/>
    </location>
</feature>
<accession>A0ABX1QVI9</accession>
<keyword evidence="1" id="KW-0812">Transmembrane</keyword>
<feature type="transmembrane region" description="Helical" evidence="1">
    <location>
        <begin position="91"/>
        <end position="109"/>
    </location>
</feature>
<protein>
    <submittedName>
        <fullName evidence="2">Exosortase F system-associated protein</fullName>
    </submittedName>
</protein>
<proteinExistence type="predicted"/>
<evidence type="ECO:0000256" key="1">
    <source>
        <dbReference type="SAM" id="Phobius"/>
    </source>
</evidence>
<keyword evidence="1" id="KW-1133">Transmembrane helix</keyword>
<gene>
    <name evidence="2" type="ORF">G6042_07200</name>
</gene>
<dbReference type="NCBIfam" id="TIGR04127">
    <property type="entry name" value="flavo_near_exo"/>
    <property type="match status" value="1"/>
</dbReference>
<evidence type="ECO:0000313" key="2">
    <source>
        <dbReference type="EMBL" id="NMH25050.1"/>
    </source>
</evidence>
<keyword evidence="1" id="KW-0472">Membrane</keyword>
<comment type="caution">
    <text evidence="2">The sequence shown here is derived from an EMBL/GenBank/DDBJ whole genome shotgun (WGS) entry which is preliminary data.</text>
</comment>
<reference evidence="2 3" key="1">
    <citation type="submission" date="2020-02" db="EMBL/GenBank/DDBJ databases">
        <title>Flavobacterium sp. genome.</title>
        <authorList>
            <person name="Jung H.S."/>
            <person name="Baek J.H."/>
            <person name="Jeon C.O."/>
        </authorList>
    </citation>
    <scope>NUCLEOTIDE SEQUENCE [LARGE SCALE GENOMIC DNA]</scope>
    <source>
        <strain evidence="2 3">SE-s27</strain>
    </source>
</reference>
<sequence>MLQQLLQNKKKVAQISFLILLLILIRAFENTIFYDPFLNYFKSEYANLPFPEISVVKLFLSLGFRFYLNSVISLFLLYVIFNDGKMVKFSILLYMILGSILMISFFFVLNFFGEESKMTLFYIRRFIIQPIFILLFIPAFYYQKQIRKS</sequence>
<organism evidence="2 3">
    <name type="scientific">Flavobacterium solisilvae</name>
    <dbReference type="NCBI Taxonomy" id="1852019"/>
    <lineage>
        <taxon>Bacteria</taxon>
        <taxon>Pseudomonadati</taxon>
        <taxon>Bacteroidota</taxon>
        <taxon>Flavobacteriia</taxon>
        <taxon>Flavobacteriales</taxon>
        <taxon>Flavobacteriaceae</taxon>
        <taxon>Flavobacterium</taxon>
    </lineage>
</organism>
<dbReference type="InterPro" id="IPR026414">
    <property type="entry name" value="ExosoTase_F-assoc_memb"/>
</dbReference>
<evidence type="ECO:0000313" key="3">
    <source>
        <dbReference type="Proteomes" id="UP000767947"/>
    </source>
</evidence>
<dbReference type="Proteomes" id="UP000767947">
    <property type="component" value="Unassembled WGS sequence"/>
</dbReference>
<dbReference type="RefSeq" id="WP_169523628.1">
    <property type="nucleotide sequence ID" value="NZ_JAAMPT010000205.1"/>
</dbReference>
<feature type="transmembrane region" description="Helical" evidence="1">
    <location>
        <begin position="12"/>
        <end position="34"/>
    </location>
</feature>
<dbReference type="EMBL" id="JAAMPT010000205">
    <property type="protein sequence ID" value="NMH25050.1"/>
    <property type="molecule type" value="Genomic_DNA"/>
</dbReference>
<keyword evidence="3" id="KW-1185">Reference proteome</keyword>
<feature type="transmembrane region" description="Helical" evidence="1">
    <location>
        <begin position="54"/>
        <end position="79"/>
    </location>
</feature>